<proteinExistence type="predicted"/>
<sequence>MRGAIRCLFPLDLIDYRSEGRASSTASGARIDGTPGENPGDRG</sequence>
<dbReference type="KEGG" id="ttf:THTE_1617"/>
<protein>
    <submittedName>
        <fullName evidence="2">Uncharacterized protein</fullName>
    </submittedName>
</protein>
<dbReference type="Proteomes" id="UP000215086">
    <property type="component" value="Chromosome"/>
</dbReference>
<dbReference type="AlphaFoldDB" id="A0A286RE23"/>
<name>A0A286RE23_9BACT</name>
<organism evidence="2 3">
    <name type="scientific">Thermogutta terrifontis</name>
    <dbReference type="NCBI Taxonomy" id="1331910"/>
    <lineage>
        <taxon>Bacteria</taxon>
        <taxon>Pseudomonadati</taxon>
        <taxon>Planctomycetota</taxon>
        <taxon>Planctomycetia</taxon>
        <taxon>Pirellulales</taxon>
        <taxon>Thermoguttaceae</taxon>
        <taxon>Thermogutta</taxon>
    </lineage>
</organism>
<dbReference type="EMBL" id="CP018477">
    <property type="protein sequence ID" value="ASV74219.1"/>
    <property type="molecule type" value="Genomic_DNA"/>
</dbReference>
<reference evidence="2 3" key="1">
    <citation type="journal article" name="Front. Microbiol.">
        <title>Sugar Metabolism of the First Thermophilic Planctomycete Thermogutta terrifontis: Comparative Genomic and Transcriptomic Approaches.</title>
        <authorList>
            <person name="Elcheninov A.G."/>
            <person name="Menzel P."/>
            <person name="Gudbergsdottir S.R."/>
            <person name="Slesarev A.I."/>
            <person name="Kadnikov V.V."/>
            <person name="Krogh A."/>
            <person name="Bonch-Osmolovskaya E.A."/>
            <person name="Peng X."/>
            <person name="Kublanov I.V."/>
        </authorList>
    </citation>
    <scope>NUCLEOTIDE SEQUENCE [LARGE SCALE GENOMIC DNA]</scope>
    <source>
        <strain evidence="2 3">R1</strain>
    </source>
</reference>
<evidence type="ECO:0000313" key="3">
    <source>
        <dbReference type="Proteomes" id="UP000215086"/>
    </source>
</evidence>
<keyword evidence="3" id="KW-1185">Reference proteome</keyword>
<evidence type="ECO:0000313" key="2">
    <source>
        <dbReference type="EMBL" id="ASV74219.1"/>
    </source>
</evidence>
<evidence type="ECO:0000256" key="1">
    <source>
        <dbReference type="SAM" id="MobiDB-lite"/>
    </source>
</evidence>
<feature type="region of interest" description="Disordered" evidence="1">
    <location>
        <begin position="20"/>
        <end position="43"/>
    </location>
</feature>
<gene>
    <name evidence="2" type="ORF">THTE_1617</name>
</gene>
<accession>A0A286RE23</accession>